<organism evidence="3 4">
    <name type="scientific">Sphaerotilus montanus</name>
    <dbReference type="NCBI Taxonomy" id="522889"/>
    <lineage>
        <taxon>Bacteria</taxon>
        <taxon>Pseudomonadati</taxon>
        <taxon>Pseudomonadota</taxon>
        <taxon>Betaproteobacteria</taxon>
        <taxon>Burkholderiales</taxon>
        <taxon>Sphaerotilaceae</taxon>
        <taxon>Sphaerotilus</taxon>
    </lineage>
</organism>
<name>A0A7Y9U5F1_9BURK</name>
<dbReference type="InterPro" id="IPR036111">
    <property type="entry name" value="Mal/L-sulfo/L-lacto_DH-like_sf"/>
</dbReference>
<dbReference type="InterPro" id="IPR043143">
    <property type="entry name" value="Mal/L-sulf/L-lact_DH-like_NADP"/>
</dbReference>
<dbReference type="Proteomes" id="UP000518288">
    <property type="component" value="Unassembled WGS sequence"/>
</dbReference>
<comment type="caution">
    <text evidence="3">The sequence shown here is derived from an EMBL/GenBank/DDBJ whole genome shotgun (WGS) entry which is preliminary data.</text>
</comment>
<dbReference type="PANTHER" id="PTHR11091">
    <property type="entry name" value="OXIDOREDUCTASE-RELATED"/>
    <property type="match status" value="1"/>
</dbReference>
<dbReference type="InterPro" id="IPR043144">
    <property type="entry name" value="Mal/L-sulf/L-lact_DH-like_ah"/>
</dbReference>
<evidence type="ECO:0000256" key="2">
    <source>
        <dbReference type="ARBA" id="ARBA00023002"/>
    </source>
</evidence>
<dbReference type="GO" id="GO:0016491">
    <property type="term" value="F:oxidoreductase activity"/>
    <property type="evidence" value="ECO:0007669"/>
    <property type="project" value="UniProtKB-KW"/>
</dbReference>
<dbReference type="Gene3D" id="1.10.1530.10">
    <property type="match status" value="1"/>
</dbReference>
<accession>A0A7Y9U5F1</accession>
<dbReference type="SUPFAM" id="SSF89733">
    <property type="entry name" value="L-sulfolactate dehydrogenase-like"/>
    <property type="match status" value="1"/>
</dbReference>
<dbReference type="Pfam" id="PF02615">
    <property type="entry name" value="Ldh_2"/>
    <property type="match status" value="1"/>
</dbReference>
<dbReference type="AlphaFoldDB" id="A0A7Y9U5F1"/>
<dbReference type="EMBL" id="JACCFH010000001">
    <property type="protein sequence ID" value="NYG31527.1"/>
    <property type="molecule type" value="Genomic_DNA"/>
</dbReference>
<reference evidence="3 4" key="1">
    <citation type="submission" date="2020-07" db="EMBL/GenBank/DDBJ databases">
        <title>Genomic Encyclopedia of Archaeal and Bacterial Type Strains, Phase II (KMG-II): from individual species to whole genera.</title>
        <authorList>
            <person name="Goeker M."/>
        </authorList>
    </citation>
    <scope>NUCLEOTIDE SEQUENCE [LARGE SCALE GENOMIC DNA]</scope>
    <source>
        <strain evidence="3 4">DSM 21226</strain>
    </source>
</reference>
<comment type="similarity">
    <text evidence="1">Belongs to the LDH2/MDH2 oxidoreductase family.</text>
</comment>
<evidence type="ECO:0000313" key="4">
    <source>
        <dbReference type="Proteomes" id="UP000518288"/>
    </source>
</evidence>
<evidence type="ECO:0000256" key="1">
    <source>
        <dbReference type="ARBA" id="ARBA00006056"/>
    </source>
</evidence>
<keyword evidence="4" id="KW-1185">Reference proteome</keyword>
<keyword evidence="2 3" id="KW-0560">Oxidoreductase</keyword>
<dbReference type="Gene3D" id="3.30.1370.60">
    <property type="entry name" value="Hypothetical oxidoreductase yiak, domain 2"/>
    <property type="match status" value="1"/>
</dbReference>
<dbReference type="InterPro" id="IPR003767">
    <property type="entry name" value="Malate/L-lactate_DH-like"/>
</dbReference>
<evidence type="ECO:0000313" key="3">
    <source>
        <dbReference type="EMBL" id="NYG31527.1"/>
    </source>
</evidence>
<sequence length="358" mass="37992">MVQPIAEGSVCLPAEDIAAWAVQCLQALDLRPPDARQLADSLVQTSLWGVDTHGIARLPHYFERISRGSIRARPVLRIERTGASTAQVDGDQGQGILVGHFANRLAMDIARETGLAAVGVRDSSHCGAVGLYAREAARAGLIGLAFTHADSIAAPHGGQRPFFGTNPIAIAFPRASGEPVCLDMATTSIPWNRVMNARREGHTLPPDIAIDAHGQPTTDPQAAIAVTPLGGQDYGHKGYALALMVDLLSGPLHGNPFGPHIPSMFGDLDAPRRIGAFFLVIDPMRFAGGPMLAAVVEQMAHALAAEPGAPRMPGDPEHDCAAERRRTGIPVEPQLARQMHDWSVRLGVPSPLRTIAQG</sequence>
<protein>
    <submittedName>
        <fullName evidence="3">Ureidoglycolate dehydrogenase (NAD+)</fullName>
        <ecNumber evidence="3">1.1.1.350</ecNumber>
    </submittedName>
</protein>
<dbReference type="PANTHER" id="PTHR11091:SF0">
    <property type="entry name" value="MALATE DEHYDROGENASE"/>
    <property type="match status" value="1"/>
</dbReference>
<dbReference type="EC" id="1.1.1.350" evidence="3"/>
<dbReference type="RefSeq" id="WP_179632512.1">
    <property type="nucleotide sequence ID" value="NZ_JACCFH010000001.1"/>
</dbReference>
<proteinExistence type="inferred from homology"/>
<gene>
    <name evidence="3" type="ORF">BDD16_000513</name>
</gene>